<dbReference type="PANTHER" id="PTHR12110">
    <property type="entry name" value="HYDROXYPYRUVATE ISOMERASE"/>
    <property type="match status" value="1"/>
</dbReference>
<organism evidence="2 3">
    <name type="scientific">Methanocalculus taiwanensis</name>
    <dbReference type="NCBI Taxonomy" id="106207"/>
    <lineage>
        <taxon>Archaea</taxon>
        <taxon>Methanobacteriati</taxon>
        <taxon>Methanobacteriota</taxon>
        <taxon>Stenosarchaea group</taxon>
        <taxon>Methanomicrobia</taxon>
        <taxon>Methanomicrobiales</taxon>
        <taxon>Methanocalculaceae</taxon>
        <taxon>Methanocalculus</taxon>
    </lineage>
</organism>
<dbReference type="InterPro" id="IPR050312">
    <property type="entry name" value="IolE/XylAMocC-like"/>
</dbReference>
<protein>
    <submittedName>
        <fullName evidence="2">Sugar phosphate isomerase/epimerase</fullName>
    </submittedName>
</protein>
<evidence type="ECO:0000313" key="3">
    <source>
        <dbReference type="Proteomes" id="UP001524383"/>
    </source>
</evidence>
<keyword evidence="3" id="KW-1185">Reference proteome</keyword>
<dbReference type="Pfam" id="PF01261">
    <property type="entry name" value="AP_endonuc_2"/>
    <property type="match status" value="1"/>
</dbReference>
<dbReference type="InterPro" id="IPR013022">
    <property type="entry name" value="Xyl_isomerase-like_TIM-brl"/>
</dbReference>
<feature type="domain" description="Xylose isomerase-like TIM barrel" evidence="1">
    <location>
        <begin position="62"/>
        <end position="298"/>
    </location>
</feature>
<dbReference type="EMBL" id="VOTZ01000005">
    <property type="protein sequence ID" value="MCQ1538035.1"/>
    <property type="molecule type" value="Genomic_DNA"/>
</dbReference>
<reference evidence="2 3" key="1">
    <citation type="submission" date="2019-08" db="EMBL/GenBank/DDBJ databases">
        <authorList>
            <person name="Chen S.-C."/>
            <person name="Lai M.-C."/>
            <person name="You Y.-T."/>
        </authorList>
    </citation>
    <scope>NUCLEOTIDE SEQUENCE [LARGE SCALE GENOMIC DNA]</scope>
    <source>
        <strain evidence="2 3">P2F9704a</strain>
    </source>
</reference>
<evidence type="ECO:0000313" key="2">
    <source>
        <dbReference type="EMBL" id="MCQ1538035.1"/>
    </source>
</evidence>
<dbReference type="AlphaFoldDB" id="A0ABD4TL52"/>
<keyword evidence="2" id="KW-0413">Isomerase</keyword>
<dbReference type="PANTHER" id="PTHR12110:SF21">
    <property type="entry name" value="XYLOSE ISOMERASE-LIKE TIM BARREL DOMAIN-CONTAINING PROTEIN"/>
    <property type="match status" value="1"/>
</dbReference>
<sequence>MISERLATERISGSSEIRVTCSPPGIAIYLWQDEKNLRMLRTGVSSMFFHEYSLDSIFSGIVSAGADTVEFWLETPSFWTTGRNVEELGQILHAYPSLSPVTVHAPTLDLNPVSINPEVAAVSVDAVCSAMLTADEIKAEVITIHPGRRTAKRPPSRADMHRFWIYMEAVEAASRGLSVAVAIENMEPRVNSLLSTPEAVRDTLDEYPHLSFTFDYAHACIGGGEMAEEFVRLNCDRIKNIHASYGSPSRMHAPLAGTEQLDGLIRILASIEYDGPVIFEIEDLALPERHGYQEKCSLLAGEVEQFQKAWHKGVHLSLQTSID</sequence>
<accession>A0ABD4TL52</accession>
<dbReference type="Proteomes" id="UP001524383">
    <property type="component" value="Unassembled WGS sequence"/>
</dbReference>
<proteinExistence type="predicted"/>
<dbReference type="Gene3D" id="3.20.20.150">
    <property type="entry name" value="Divalent-metal-dependent TIM barrel enzymes"/>
    <property type="match status" value="1"/>
</dbReference>
<dbReference type="InterPro" id="IPR036237">
    <property type="entry name" value="Xyl_isomerase-like_sf"/>
</dbReference>
<dbReference type="GO" id="GO:0016853">
    <property type="term" value="F:isomerase activity"/>
    <property type="evidence" value="ECO:0007669"/>
    <property type="project" value="UniProtKB-KW"/>
</dbReference>
<name>A0ABD4TL52_9EURY</name>
<comment type="caution">
    <text evidence="2">The sequence shown here is derived from an EMBL/GenBank/DDBJ whole genome shotgun (WGS) entry which is preliminary data.</text>
</comment>
<gene>
    <name evidence="2" type="ORF">FTO68_03390</name>
</gene>
<evidence type="ECO:0000259" key="1">
    <source>
        <dbReference type="Pfam" id="PF01261"/>
    </source>
</evidence>
<dbReference type="SUPFAM" id="SSF51658">
    <property type="entry name" value="Xylose isomerase-like"/>
    <property type="match status" value="1"/>
</dbReference>